<dbReference type="Proteomes" id="UP000199053">
    <property type="component" value="Unassembled WGS sequence"/>
</dbReference>
<feature type="signal peptide" evidence="1">
    <location>
        <begin position="1"/>
        <end position="19"/>
    </location>
</feature>
<proteinExistence type="predicted"/>
<keyword evidence="3" id="KW-1185">Reference proteome</keyword>
<protein>
    <submittedName>
        <fullName evidence="2">Uncharacterized protein</fullName>
    </submittedName>
</protein>
<organism evidence="2 3">
    <name type="scientific">Maridesulfovibrio ferrireducens</name>
    <dbReference type="NCBI Taxonomy" id="246191"/>
    <lineage>
        <taxon>Bacteria</taxon>
        <taxon>Pseudomonadati</taxon>
        <taxon>Thermodesulfobacteriota</taxon>
        <taxon>Desulfovibrionia</taxon>
        <taxon>Desulfovibrionales</taxon>
        <taxon>Desulfovibrionaceae</taxon>
        <taxon>Maridesulfovibrio</taxon>
    </lineage>
</organism>
<dbReference type="OrthoDB" id="5457266at2"/>
<dbReference type="RefSeq" id="WP_139167361.1">
    <property type="nucleotide sequence ID" value="NZ_FNGA01000005.1"/>
</dbReference>
<evidence type="ECO:0000313" key="3">
    <source>
        <dbReference type="Proteomes" id="UP000199053"/>
    </source>
</evidence>
<keyword evidence="1" id="KW-0732">Signal</keyword>
<name>A0A1G9KAV4_9BACT</name>
<dbReference type="EMBL" id="FNGA01000005">
    <property type="protein sequence ID" value="SDL46565.1"/>
    <property type="molecule type" value="Genomic_DNA"/>
</dbReference>
<reference evidence="3" key="1">
    <citation type="submission" date="2016-10" db="EMBL/GenBank/DDBJ databases">
        <authorList>
            <person name="Varghese N."/>
            <person name="Submissions S."/>
        </authorList>
    </citation>
    <scope>NUCLEOTIDE SEQUENCE [LARGE SCALE GENOMIC DNA]</scope>
    <source>
        <strain evidence="3">DSM 16995</strain>
    </source>
</reference>
<evidence type="ECO:0000256" key="1">
    <source>
        <dbReference type="SAM" id="SignalP"/>
    </source>
</evidence>
<evidence type="ECO:0000313" key="2">
    <source>
        <dbReference type="EMBL" id="SDL46565.1"/>
    </source>
</evidence>
<dbReference type="STRING" id="246191.SAMN05660337_3000"/>
<feature type="chain" id="PRO_5011518246" evidence="1">
    <location>
        <begin position="20"/>
        <end position="120"/>
    </location>
</feature>
<sequence>MKTLVLSVLILFMPSIAGGAERDYQVLWCDQNHGKTEYRLPDATRVDCLTETHAVEMDFGRKWAEAIGQSLYYASCTGKRAGVVLIMNKKKDARYLRRLNEAISYAKLPIDVWVMDTVLP</sequence>
<dbReference type="AlphaFoldDB" id="A0A1G9KAV4"/>
<accession>A0A1G9KAV4</accession>
<gene>
    <name evidence="2" type="ORF">SAMN05660337_3000</name>
</gene>